<accession>A0A8H7IEB9</accession>
<evidence type="ECO:0000256" key="1">
    <source>
        <dbReference type="SAM" id="SignalP"/>
    </source>
</evidence>
<feature type="signal peptide" evidence="1">
    <location>
        <begin position="1"/>
        <end position="17"/>
    </location>
</feature>
<keyword evidence="1" id="KW-0732">Signal</keyword>
<name>A0A8H7IEB9_9AGAM</name>
<comment type="caution">
    <text evidence="2">The sequence shown here is derived from an EMBL/GenBank/DDBJ whole genome shotgun (WGS) entry which is preliminary data.</text>
</comment>
<reference evidence="2" key="1">
    <citation type="submission" date="2020-09" db="EMBL/GenBank/DDBJ databases">
        <title>Comparative genome analyses of four rice-infecting Rhizoctonia solani isolates reveal extensive enrichment of homogalacturonan modification genes.</title>
        <authorList>
            <person name="Lee D.-Y."/>
            <person name="Jeon J."/>
            <person name="Kim K.-T."/>
            <person name="Cheong K."/>
            <person name="Song H."/>
            <person name="Choi G."/>
            <person name="Ko J."/>
            <person name="Opiyo S.O."/>
            <person name="Zuo S."/>
            <person name="Madhav S."/>
            <person name="Lee Y.-H."/>
            <person name="Wang G.-L."/>
        </authorList>
    </citation>
    <scope>NUCLEOTIDE SEQUENCE</scope>
    <source>
        <strain evidence="2">AG1-IA B2</strain>
    </source>
</reference>
<protein>
    <recommendedName>
        <fullName evidence="4">Extracellular membrane protein CFEM domain-containing protein</fullName>
    </recommendedName>
</protein>
<evidence type="ECO:0000313" key="2">
    <source>
        <dbReference type="EMBL" id="KAF8756000.1"/>
    </source>
</evidence>
<evidence type="ECO:0000313" key="3">
    <source>
        <dbReference type="Proteomes" id="UP000614334"/>
    </source>
</evidence>
<proteinExistence type="predicted"/>
<sequence>MQFITIALLATASLINAQSVPSSAPGCVKYCLRIAREQSASTAPGACTWAGWCASSAFQDSVSNCFANTCGSTNQQVGQQRFGQCIGSRIFVISSVSESVTSALSSAASSSDVVTTTIGGVATTIPASATSSIASEASSSSESVSSSLESVSASLSSAVSSATAPVSSAINSISSSVASVISSASSAASSAAASPTASPNAASPLGLQSAQAVSLGAAVVGIVAGALML</sequence>
<evidence type="ECO:0008006" key="4">
    <source>
        <dbReference type="Google" id="ProtNLM"/>
    </source>
</evidence>
<feature type="chain" id="PRO_5034803872" description="Extracellular membrane protein CFEM domain-containing protein" evidence="1">
    <location>
        <begin position="18"/>
        <end position="229"/>
    </location>
</feature>
<dbReference type="AlphaFoldDB" id="A0A8H7IEB9"/>
<gene>
    <name evidence="2" type="ORF">RHS01_04775</name>
</gene>
<dbReference type="EMBL" id="JACYCF010000007">
    <property type="protein sequence ID" value="KAF8756000.1"/>
    <property type="molecule type" value="Genomic_DNA"/>
</dbReference>
<dbReference type="Proteomes" id="UP000614334">
    <property type="component" value="Unassembled WGS sequence"/>
</dbReference>
<organism evidence="2 3">
    <name type="scientific">Rhizoctonia solani</name>
    <dbReference type="NCBI Taxonomy" id="456999"/>
    <lineage>
        <taxon>Eukaryota</taxon>
        <taxon>Fungi</taxon>
        <taxon>Dikarya</taxon>
        <taxon>Basidiomycota</taxon>
        <taxon>Agaricomycotina</taxon>
        <taxon>Agaricomycetes</taxon>
        <taxon>Cantharellales</taxon>
        <taxon>Ceratobasidiaceae</taxon>
        <taxon>Rhizoctonia</taxon>
    </lineage>
</organism>